<comment type="caution">
    <text evidence="1">The sequence shown here is derived from an EMBL/GenBank/DDBJ whole genome shotgun (WGS) entry which is preliminary data.</text>
</comment>
<dbReference type="Proteomes" id="UP001174908">
    <property type="component" value="Unassembled WGS sequence"/>
</dbReference>
<organism evidence="1 2">
    <name type="scientific">Variovorax dokdonensis</name>
    <dbReference type="NCBI Taxonomy" id="344883"/>
    <lineage>
        <taxon>Bacteria</taxon>
        <taxon>Pseudomonadati</taxon>
        <taxon>Pseudomonadota</taxon>
        <taxon>Betaproteobacteria</taxon>
        <taxon>Burkholderiales</taxon>
        <taxon>Comamonadaceae</taxon>
        <taxon>Variovorax</taxon>
    </lineage>
</organism>
<dbReference type="EMBL" id="JASZYV010000001">
    <property type="protein sequence ID" value="MDM0043543.1"/>
    <property type="molecule type" value="Genomic_DNA"/>
</dbReference>
<keyword evidence="2" id="KW-1185">Reference proteome</keyword>
<evidence type="ECO:0000313" key="2">
    <source>
        <dbReference type="Proteomes" id="UP001174908"/>
    </source>
</evidence>
<proteinExistence type="predicted"/>
<dbReference type="RefSeq" id="WP_286658642.1">
    <property type="nucleotide sequence ID" value="NZ_JASZYV010000001.1"/>
</dbReference>
<name>A0ABT7N6H1_9BURK</name>
<accession>A0ABT7N6H1</accession>
<sequence length="336" mass="37214">MNMVPTQEPTRIASTEVVSLIPPGRGGVRDYAEILGPHLQSRILAPTAATALAEFGRGDIVLNFSGYGYQSRGVPLWLVDRIRQLRQQGARIGIYFHELFTQSEPPWGSAFWLAPLQRRIARDLGQMAHYWLTSRDTSAQWLRRHCPPVPHRVLPVYSNVGELDGLPPSRSDDIVVFGGPHVRSLTYESLDDSFWDWVRVNGLKVHDIGPFADSAAFKRLRSAGQIEVHGSLPAPQVSKLLAQARFGLLNYAPEAAAKSGVFAAFCAHGVCTVLCADRYGTHDDLVPGTHYLAGTRALMREKADHDAIGRAAFDWYQPHRVAAHAQAFRELMDTST</sequence>
<evidence type="ECO:0000313" key="1">
    <source>
        <dbReference type="EMBL" id="MDM0043543.1"/>
    </source>
</evidence>
<dbReference type="SUPFAM" id="SSF53756">
    <property type="entry name" value="UDP-Glycosyltransferase/glycogen phosphorylase"/>
    <property type="match status" value="1"/>
</dbReference>
<protein>
    <recommendedName>
        <fullName evidence="3">Glycosyltransferase</fullName>
    </recommendedName>
</protein>
<reference evidence="1" key="1">
    <citation type="submission" date="2023-06" db="EMBL/GenBank/DDBJ databases">
        <authorList>
            <person name="Jiang Y."/>
            <person name="Liu Q."/>
        </authorList>
    </citation>
    <scope>NUCLEOTIDE SEQUENCE</scope>
    <source>
        <strain evidence="1">CGMCC 1.12089</strain>
    </source>
</reference>
<evidence type="ECO:0008006" key="3">
    <source>
        <dbReference type="Google" id="ProtNLM"/>
    </source>
</evidence>
<gene>
    <name evidence="1" type="ORF">QTH91_03535</name>
</gene>